<dbReference type="InterPro" id="IPR036365">
    <property type="entry name" value="PGBD-like_sf"/>
</dbReference>
<evidence type="ECO:0000313" key="3">
    <source>
        <dbReference type="EMBL" id="MDN3592724.1"/>
    </source>
</evidence>
<evidence type="ECO:0000313" key="4">
    <source>
        <dbReference type="Proteomes" id="UP001224644"/>
    </source>
</evidence>
<dbReference type="InterPro" id="IPR036366">
    <property type="entry name" value="PGBDSf"/>
</dbReference>
<comment type="caution">
    <text evidence="3">The sequence shown here is derived from an EMBL/GenBank/DDBJ whole genome shotgun (WGS) entry which is preliminary data.</text>
</comment>
<name>A0ABT8BLS1_9HYPH</name>
<protein>
    <submittedName>
        <fullName evidence="3">Peptidoglycan-binding domain-containing protein</fullName>
    </submittedName>
</protein>
<evidence type="ECO:0000256" key="1">
    <source>
        <dbReference type="SAM" id="MobiDB-lite"/>
    </source>
</evidence>
<dbReference type="RefSeq" id="WP_238221840.1">
    <property type="nucleotide sequence ID" value="NZ_BPQD01000002.1"/>
</dbReference>
<evidence type="ECO:0000259" key="2">
    <source>
        <dbReference type="Pfam" id="PF01471"/>
    </source>
</evidence>
<feature type="region of interest" description="Disordered" evidence="1">
    <location>
        <begin position="1"/>
        <end position="21"/>
    </location>
</feature>
<feature type="region of interest" description="Disordered" evidence="1">
    <location>
        <begin position="113"/>
        <end position="146"/>
    </location>
</feature>
<proteinExistence type="predicted"/>
<keyword evidence="4" id="KW-1185">Reference proteome</keyword>
<dbReference type="Pfam" id="PF01471">
    <property type="entry name" value="PG_binding_1"/>
    <property type="match status" value="1"/>
</dbReference>
<gene>
    <name evidence="3" type="ORF">QWZ12_19185</name>
</gene>
<feature type="domain" description="Peptidoglycan binding-like" evidence="2">
    <location>
        <begin position="187"/>
        <end position="241"/>
    </location>
</feature>
<dbReference type="SUPFAM" id="SSF47090">
    <property type="entry name" value="PGBD-like"/>
    <property type="match status" value="1"/>
</dbReference>
<feature type="compositionally biased region" description="Basic and acidic residues" evidence="1">
    <location>
        <begin position="124"/>
        <end position="146"/>
    </location>
</feature>
<dbReference type="InterPro" id="IPR002477">
    <property type="entry name" value="Peptidoglycan-bd-like"/>
</dbReference>
<reference evidence="4" key="1">
    <citation type="journal article" date="2019" name="Int. J. Syst. Evol. Microbiol.">
        <title>The Global Catalogue of Microorganisms (GCM) 10K type strain sequencing project: providing services to taxonomists for standard genome sequencing and annotation.</title>
        <authorList>
            <consortium name="The Broad Institute Genomics Platform"/>
            <consortium name="The Broad Institute Genome Sequencing Center for Infectious Disease"/>
            <person name="Wu L."/>
            <person name="Ma J."/>
        </authorList>
    </citation>
    <scope>NUCLEOTIDE SEQUENCE [LARGE SCALE GENOMIC DNA]</scope>
    <source>
        <strain evidence="4">CECT 7069</strain>
    </source>
</reference>
<dbReference type="Gene3D" id="1.10.101.10">
    <property type="entry name" value="PGBD-like superfamily/PGBD"/>
    <property type="match status" value="1"/>
</dbReference>
<organism evidence="3 4">
    <name type="scientific">Methylobacterium adhaesivum</name>
    <dbReference type="NCBI Taxonomy" id="333297"/>
    <lineage>
        <taxon>Bacteria</taxon>
        <taxon>Pseudomonadati</taxon>
        <taxon>Pseudomonadota</taxon>
        <taxon>Alphaproteobacteria</taxon>
        <taxon>Hyphomicrobiales</taxon>
        <taxon>Methylobacteriaceae</taxon>
        <taxon>Methylobacterium</taxon>
    </lineage>
</organism>
<feature type="compositionally biased region" description="Low complexity" evidence="1">
    <location>
        <begin position="113"/>
        <end position="123"/>
    </location>
</feature>
<dbReference type="Proteomes" id="UP001224644">
    <property type="component" value="Unassembled WGS sequence"/>
</dbReference>
<accession>A0ABT8BLS1</accession>
<dbReference type="EMBL" id="JAUFPX010000018">
    <property type="protein sequence ID" value="MDN3592724.1"/>
    <property type="molecule type" value="Genomic_DNA"/>
</dbReference>
<sequence>MRDQREIIVPPQPRGPRADAATRRQRAATDARPSGWLADFGAVGRWAGRLCLSRPGDVVGFLVVVGAASYISLNALGYQIGRHPAPIFPKVAPRVTADRPPVRRIETAKAEAGQAVKAATPKAEAAKVETVRTETDKAEAPKPDAPKAEAPRIALIQPAPRPVSRETIGDIIREGETTSSVTPKVDPAVAKAQRALVKLGYGPLKADGVLGTGTRAAIERFERDRKLPVKGEPTGRTLRELAARAAASPG</sequence>